<accession>A0A0S4JB80</accession>
<keyword evidence="4 6" id="KW-0472">Membrane</keyword>
<proteinExistence type="predicted"/>
<evidence type="ECO:0000313" key="7">
    <source>
        <dbReference type="EMBL" id="CUG86405.1"/>
    </source>
</evidence>
<name>A0A0S4JB80_BODSA</name>
<feature type="compositionally biased region" description="Basic and acidic residues" evidence="5">
    <location>
        <begin position="275"/>
        <end position="286"/>
    </location>
</feature>
<feature type="compositionally biased region" description="Polar residues" evidence="5">
    <location>
        <begin position="239"/>
        <end position="252"/>
    </location>
</feature>
<evidence type="ECO:0000256" key="5">
    <source>
        <dbReference type="SAM" id="MobiDB-lite"/>
    </source>
</evidence>
<organism evidence="7 8">
    <name type="scientific">Bodo saltans</name>
    <name type="common">Flagellated protozoan</name>
    <dbReference type="NCBI Taxonomy" id="75058"/>
    <lineage>
        <taxon>Eukaryota</taxon>
        <taxon>Discoba</taxon>
        <taxon>Euglenozoa</taxon>
        <taxon>Kinetoplastea</taxon>
        <taxon>Metakinetoplastina</taxon>
        <taxon>Eubodonida</taxon>
        <taxon>Bodonidae</taxon>
        <taxon>Bodo</taxon>
    </lineage>
</organism>
<feature type="region of interest" description="Disordered" evidence="5">
    <location>
        <begin position="207"/>
        <end position="311"/>
    </location>
</feature>
<protein>
    <submittedName>
        <fullName evidence="7">Membrane-associated protein, putative</fullName>
    </submittedName>
</protein>
<feature type="transmembrane region" description="Helical" evidence="6">
    <location>
        <begin position="56"/>
        <end position="81"/>
    </location>
</feature>
<keyword evidence="3 6" id="KW-1133">Transmembrane helix</keyword>
<reference evidence="8" key="1">
    <citation type="submission" date="2015-09" db="EMBL/GenBank/DDBJ databases">
        <authorList>
            <consortium name="Pathogen Informatics"/>
        </authorList>
    </citation>
    <scope>NUCLEOTIDE SEQUENCE [LARGE SCALE GENOMIC DNA]</scope>
    <source>
        <strain evidence="8">Lake Konstanz</strain>
    </source>
</reference>
<dbReference type="OrthoDB" id="248836at2759"/>
<dbReference type="VEuPathDB" id="TriTrypDB:BSAL_92965"/>
<dbReference type="Pfam" id="PF03208">
    <property type="entry name" value="PRA1"/>
    <property type="match status" value="1"/>
</dbReference>
<evidence type="ECO:0000256" key="2">
    <source>
        <dbReference type="ARBA" id="ARBA00022692"/>
    </source>
</evidence>
<evidence type="ECO:0000256" key="6">
    <source>
        <dbReference type="SAM" id="Phobius"/>
    </source>
</evidence>
<gene>
    <name evidence="7" type="ORF">BSAL_92965</name>
</gene>
<keyword evidence="2 6" id="KW-0812">Transmembrane</keyword>
<dbReference type="GO" id="GO:0016020">
    <property type="term" value="C:membrane"/>
    <property type="evidence" value="ECO:0007669"/>
    <property type="project" value="UniProtKB-SubCell"/>
</dbReference>
<evidence type="ECO:0000313" key="8">
    <source>
        <dbReference type="Proteomes" id="UP000051952"/>
    </source>
</evidence>
<feature type="transmembrane region" description="Helical" evidence="6">
    <location>
        <begin position="135"/>
        <end position="157"/>
    </location>
</feature>
<comment type="subcellular location">
    <subcellularLocation>
        <location evidence="1">Membrane</location>
        <topology evidence="1">Multi-pass membrane protein</topology>
    </subcellularLocation>
</comment>
<feature type="compositionally biased region" description="Polar residues" evidence="5">
    <location>
        <begin position="287"/>
        <end position="303"/>
    </location>
</feature>
<dbReference type="Proteomes" id="UP000051952">
    <property type="component" value="Unassembled WGS sequence"/>
</dbReference>
<dbReference type="EMBL" id="CYKH01001288">
    <property type="protein sequence ID" value="CUG86405.1"/>
    <property type="molecule type" value="Genomic_DNA"/>
</dbReference>
<keyword evidence="8" id="KW-1185">Reference proteome</keyword>
<evidence type="ECO:0000256" key="1">
    <source>
        <dbReference type="ARBA" id="ARBA00004141"/>
    </source>
</evidence>
<dbReference type="AlphaFoldDB" id="A0A0S4JB80"/>
<evidence type="ECO:0000256" key="4">
    <source>
        <dbReference type="ARBA" id="ARBA00023136"/>
    </source>
</evidence>
<sequence length="311" mass="34079">MPDRLLLISAIIDVATSEQPRTLKEFVRWPRLPIREMYLTRVVINLVYFARNYLNFVLLFVAASAFIFPMVLLVLGAAIVLHVVKKKYSASPPTNAGSVAHPSVAVAAGPVPPHVIQAGTKVLQIVLCLFVTQQYGFFTLVFVCLLPMLIVAAHAALTPYTDDAMEHYESVMASKGFRAPAPRSPTKSYDNVDKMFQGAIVRPGGGDDFSSFNSSATAPPLQSPRQQSAGATKKHSPQKPAQHTQPSTKIDSQQQQDFQPPTPTKPKRLLSSVEDSGHMEEQEKSVAKSSTVRLIPASSSLPVSTMRRRDR</sequence>
<evidence type="ECO:0000256" key="3">
    <source>
        <dbReference type="ARBA" id="ARBA00022989"/>
    </source>
</evidence>
<dbReference type="InterPro" id="IPR004895">
    <property type="entry name" value="Prenylated_rab_accept_PRA1"/>
</dbReference>